<name>A0ABM0U6G4_CAMSA</name>
<reference evidence="7" key="1">
    <citation type="journal article" date="2014" name="Nat. Commun.">
        <title>The emerging biofuel crop Camelina sativa retains a highly undifferentiated hexaploid genome structure.</title>
        <authorList>
            <person name="Kagale S."/>
            <person name="Koh C."/>
            <person name="Nixon J."/>
            <person name="Bollina V."/>
            <person name="Clarke W.E."/>
            <person name="Tuteja R."/>
            <person name="Spillane C."/>
            <person name="Robinson S.J."/>
            <person name="Links M.G."/>
            <person name="Clarke C."/>
            <person name="Higgins E.E."/>
            <person name="Huebert T."/>
            <person name="Sharpe A.G."/>
            <person name="Parkin I.A."/>
        </authorList>
    </citation>
    <scope>NUCLEOTIDE SEQUENCE [LARGE SCALE GENOMIC DNA]</scope>
    <source>
        <strain evidence="7">cv. DH55</strain>
    </source>
</reference>
<dbReference type="PROSITE" id="PS51999">
    <property type="entry name" value="ZF_GRF"/>
    <property type="match status" value="1"/>
</dbReference>
<dbReference type="PANTHER" id="PTHR33248">
    <property type="entry name" value="ZINC ION-BINDING PROTEIN"/>
    <property type="match status" value="1"/>
</dbReference>
<dbReference type="RefSeq" id="XP_010436627.1">
    <property type="nucleotide sequence ID" value="XM_010438325.1"/>
</dbReference>
<feature type="domain" description="GRF-type" evidence="6">
    <location>
        <begin position="12"/>
        <end position="58"/>
    </location>
</feature>
<evidence type="ECO:0000256" key="2">
    <source>
        <dbReference type="ARBA" id="ARBA00022771"/>
    </source>
</evidence>
<proteinExistence type="predicted"/>
<evidence type="ECO:0000259" key="6">
    <source>
        <dbReference type="PROSITE" id="PS51999"/>
    </source>
</evidence>
<keyword evidence="2 4" id="KW-0863">Zinc-finger</keyword>
<evidence type="ECO:0000256" key="5">
    <source>
        <dbReference type="SAM" id="Phobius"/>
    </source>
</evidence>
<gene>
    <name evidence="8" type="primary">LOC104720421</name>
</gene>
<sequence>MGDQGRGFPTRCRCGEAVRMVTSRTAKNPGRLFHSYPRGSEELLQSRWYHTFKWTDECMIEEIEDMKLKMNTVEEDSITLQKSFNACESEVETLQMETRVCEAVIEKEITECKMELRSLKNIIGCVVVMIFIYMFLF</sequence>
<evidence type="ECO:0000256" key="3">
    <source>
        <dbReference type="ARBA" id="ARBA00022833"/>
    </source>
</evidence>
<reference evidence="8" key="2">
    <citation type="submission" date="2025-08" db="UniProtKB">
        <authorList>
            <consortium name="RefSeq"/>
        </authorList>
    </citation>
    <scope>IDENTIFICATION</scope>
    <source>
        <tissue evidence="8">Leaf</tissue>
    </source>
</reference>
<feature type="transmembrane region" description="Helical" evidence="5">
    <location>
        <begin position="119"/>
        <end position="136"/>
    </location>
</feature>
<keyword evidence="3" id="KW-0862">Zinc</keyword>
<keyword evidence="5" id="KW-0472">Membrane</keyword>
<evidence type="ECO:0000256" key="4">
    <source>
        <dbReference type="PROSITE-ProRule" id="PRU01343"/>
    </source>
</evidence>
<dbReference type="Proteomes" id="UP000694864">
    <property type="component" value="Chromosome 10"/>
</dbReference>
<dbReference type="GeneID" id="104720421"/>
<accession>A0ABM0U6G4</accession>
<keyword evidence="1" id="KW-0479">Metal-binding</keyword>
<evidence type="ECO:0000313" key="8">
    <source>
        <dbReference type="RefSeq" id="XP_010436627.1"/>
    </source>
</evidence>
<keyword evidence="5" id="KW-0812">Transmembrane</keyword>
<protein>
    <submittedName>
        <fullName evidence="8">Uncharacterized protein At4g04775-like</fullName>
    </submittedName>
</protein>
<evidence type="ECO:0000313" key="7">
    <source>
        <dbReference type="Proteomes" id="UP000694864"/>
    </source>
</evidence>
<keyword evidence="5" id="KW-1133">Transmembrane helix</keyword>
<dbReference type="InterPro" id="IPR010666">
    <property type="entry name" value="Znf_GRF"/>
</dbReference>
<keyword evidence="7" id="KW-1185">Reference proteome</keyword>
<organism evidence="7 8">
    <name type="scientific">Camelina sativa</name>
    <name type="common">False flax</name>
    <name type="synonym">Myagrum sativum</name>
    <dbReference type="NCBI Taxonomy" id="90675"/>
    <lineage>
        <taxon>Eukaryota</taxon>
        <taxon>Viridiplantae</taxon>
        <taxon>Streptophyta</taxon>
        <taxon>Embryophyta</taxon>
        <taxon>Tracheophyta</taxon>
        <taxon>Spermatophyta</taxon>
        <taxon>Magnoliopsida</taxon>
        <taxon>eudicotyledons</taxon>
        <taxon>Gunneridae</taxon>
        <taxon>Pentapetalae</taxon>
        <taxon>rosids</taxon>
        <taxon>malvids</taxon>
        <taxon>Brassicales</taxon>
        <taxon>Brassicaceae</taxon>
        <taxon>Camelineae</taxon>
        <taxon>Camelina</taxon>
    </lineage>
</organism>
<evidence type="ECO:0000256" key="1">
    <source>
        <dbReference type="ARBA" id="ARBA00022723"/>
    </source>
</evidence>